<dbReference type="InterPro" id="IPR010750">
    <property type="entry name" value="SGF29_tudor-like_dom"/>
</dbReference>
<gene>
    <name evidence="2" type="ORF">CAUPRSCDRAFT_9062</name>
</gene>
<proteinExistence type="predicted"/>
<evidence type="ECO:0000259" key="1">
    <source>
        <dbReference type="PROSITE" id="PS51518"/>
    </source>
</evidence>
<reference evidence="3" key="1">
    <citation type="journal article" date="2018" name="Nat. Microbiol.">
        <title>Leveraging single-cell genomics to expand the fungal tree of life.</title>
        <authorList>
            <person name="Ahrendt S.R."/>
            <person name="Quandt C.A."/>
            <person name="Ciobanu D."/>
            <person name="Clum A."/>
            <person name="Salamov A."/>
            <person name="Andreopoulos B."/>
            <person name="Cheng J.F."/>
            <person name="Woyke T."/>
            <person name="Pelin A."/>
            <person name="Henrissat B."/>
            <person name="Reynolds N.K."/>
            <person name="Benny G.L."/>
            <person name="Smith M.E."/>
            <person name="James T.Y."/>
            <person name="Grigoriev I.V."/>
        </authorList>
    </citation>
    <scope>NUCLEOTIDE SEQUENCE [LARGE SCALE GENOMIC DNA]</scope>
    <source>
        <strain evidence="3">ATCC 52028</strain>
    </source>
</reference>
<feature type="domain" description="SGF29 C-terminal" evidence="1">
    <location>
        <begin position="1"/>
        <end position="77"/>
    </location>
</feature>
<name>A0A4P9WWG8_9FUNG</name>
<dbReference type="PROSITE" id="PS51518">
    <property type="entry name" value="SGF29_C"/>
    <property type="match status" value="1"/>
</dbReference>
<sequence length="80" mass="8412">PVRKVVLALYPETTCFYRASVAGVVEPGAAPTTATAAAGSADAGGERRYVLQFEDDNGIEHLVSPSLILDPPANWGVKTR</sequence>
<dbReference type="Pfam" id="PF07039">
    <property type="entry name" value="SGF29_Tudor"/>
    <property type="match status" value="1"/>
</dbReference>
<protein>
    <recommendedName>
        <fullName evidence="1">SGF29 C-terminal domain-containing protein</fullName>
    </recommendedName>
</protein>
<dbReference type="Gene3D" id="2.30.30.140">
    <property type="match status" value="1"/>
</dbReference>
<accession>A0A4P9WWG8</accession>
<evidence type="ECO:0000313" key="2">
    <source>
        <dbReference type="EMBL" id="RKO95556.1"/>
    </source>
</evidence>
<evidence type="ECO:0000313" key="3">
    <source>
        <dbReference type="Proteomes" id="UP000268535"/>
    </source>
</evidence>
<dbReference type="AlphaFoldDB" id="A0A4P9WWG8"/>
<dbReference type="Proteomes" id="UP000268535">
    <property type="component" value="Unassembled WGS sequence"/>
</dbReference>
<organism evidence="2 3">
    <name type="scientific">Caulochytrium protostelioides</name>
    <dbReference type="NCBI Taxonomy" id="1555241"/>
    <lineage>
        <taxon>Eukaryota</taxon>
        <taxon>Fungi</taxon>
        <taxon>Fungi incertae sedis</taxon>
        <taxon>Chytridiomycota</taxon>
        <taxon>Chytridiomycota incertae sedis</taxon>
        <taxon>Chytridiomycetes</taxon>
        <taxon>Caulochytriales</taxon>
        <taxon>Caulochytriaceae</taxon>
        <taxon>Caulochytrium</taxon>
    </lineage>
</organism>
<dbReference type="EMBL" id="ML011419">
    <property type="protein sequence ID" value="RKO95556.1"/>
    <property type="molecule type" value="Genomic_DNA"/>
</dbReference>
<feature type="non-terminal residue" evidence="2">
    <location>
        <position position="1"/>
    </location>
</feature>